<accession>A0A060HHN0</accession>
<dbReference type="OrthoDB" id="373709at2157"/>
<proteinExistence type="predicted"/>
<dbReference type="AlphaFoldDB" id="A0A060HHN0"/>
<dbReference type="KEGG" id="nvn:NVIE_1895"/>
<gene>
    <name evidence="1" type="ORF">NVIE_1895</name>
</gene>
<dbReference type="HOGENOM" id="CLU_2949429_0_0_2"/>
<keyword evidence="2" id="KW-1185">Reference proteome</keyword>
<name>A0A060HHN0_9ARCH</name>
<sequence>MSLDDRDELAYLWTKVKFVQRYMSRNNCTFEVAEVEFHRWIDGLMDGSRIEQANRMLNASNSQ</sequence>
<evidence type="ECO:0000313" key="1">
    <source>
        <dbReference type="EMBL" id="AIC16109.1"/>
    </source>
</evidence>
<evidence type="ECO:0000313" key="2">
    <source>
        <dbReference type="Proteomes" id="UP000027093"/>
    </source>
</evidence>
<protein>
    <submittedName>
        <fullName evidence="1">Uncharacterized protein</fullName>
    </submittedName>
</protein>
<dbReference type="EMBL" id="CP007536">
    <property type="protein sequence ID" value="AIC16109.1"/>
    <property type="molecule type" value="Genomic_DNA"/>
</dbReference>
<dbReference type="Proteomes" id="UP000027093">
    <property type="component" value="Chromosome"/>
</dbReference>
<dbReference type="GeneID" id="74947111"/>
<organism evidence="1 2">
    <name type="scientific">Nitrososphaera viennensis EN76</name>
    <dbReference type="NCBI Taxonomy" id="926571"/>
    <lineage>
        <taxon>Archaea</taxon>
        <taxon>Nitrososphaerota</taxon>
        <taxon>Nitrososphaeria</taxon>
        <taxon>Nitrososphaerales</taxon>
        <taxon>Nitrososphaeraceae</taxon>
        <taxon>Nitrososphaera</taxon>
    </lineage>
</organism>
<reference evidence="1 2" key="1">
    <citation type="journal article" date="2014" name="Int. J. Syst. Evol. Microbiol.">
        <title>Nitrososphaera viennensis gen. nov., sp. nov., an aerobic and mesophilic, ammonia-oxidizing archaeon from soil and a member of the archaeal phylum Thaumarchaeota.</title>
        <authorList>
            <person name="Stieglmeier M."/>
            <person name="Klingl A."/>
            <person name="Alves R.J."/>
            <person name="Rittmann S.K."/>
            <person name="Melcher M."/>
            <person name="Leisch N."/>
            <person name="Schleper C."/>
        </authorList>
    </citation>
    <scope>NUCLEOTIDE SEQUENCE [LARGE SCALE GENOMIC DNA]</scope>
    <source>
        <strain evidence="1">EN76</strain>
    </source>
</reference>
<dbReference type="RefSeq" id="WP_075054958.1">
    <property type="nucleotide sequence ID" value="NZ_CP007536.1"/>
</dbReference>